<comment type="caution">
    <text evidence="1">The sequence shown here is derived from an EMBL/GenBank/DDBJ whole genome shotgun (WGS) entry which is preliminary data.</text>
</comment>
<keyword evidence="2" id="KW-1185">Reference proteome</keyword>
<protein>
    <submittedName>
        <fullName evidence="1">DNA primase domain protein</fullName>
    </submittedName>
</protein>
<reference evidence="1 2" key="1">
    <citation type="submission" date="2013-12" db="EMBL/GenBank/DDBJ databases">
        <title>NBRP : Genome information of microbial organism related human and environment.</title>
        <authorList>
            <person name="Hattori M."/>
            <person name="Oshima K."/>
            <person name="Inaba H."/>
            <person name="Suda W."/>
            <person name="Sakamoto M."/>
            <person name="Iino T."/>
            <person name="Kitahara M."/>
            <person name="Oshida Y."/>
            <person name="Iida T."/>
            <person name="Kudo T."/>
            <person name="Itoh T."/>
            <person name="Ahmed I."/>
            <person name="Ohkuma M."/>
        </authorList>
    </citation>
    <scope>NUCLEOTIDE SEQUENCE [LARGE SCALE GENOMIC DNA]</scope>
    <source>
        <strain evidence="1 2">JCM 21738</strain>
    </source>
</reference>
<evidence type="ECO:0000313" key="2">
    <source>
        <dbReference type="Proteomes" id="UP000018949"/>
    </source>
</evidence>
<dbReference type="eggNOG" id="COG5519">
    <property type="taxonomic scope" value="Bacteria"/>
</dbReference>
<organism evidence="1 2">
    <name type="scientific">Mesobacillus boroniphilus JCM 21738</name>
    <dbReference type="NCBI Taxonomy" id="1294265"/>
    <lineage>
        <taxon>Bacteria</taxon>
        <taxon>Bacillati</taxon>
        <taxon>Bacillota</taxon>
        <taxon>Bacilli</taxon>
        <taxon>Bacillales</taxon>
        <taxon>Bacillaceae</taxon>
        <taxon>Mesobacillus</taxon>
    </lineage>
</organism>
<dbReference type="AlphaFoldDB" id="W4RWX6"/>
<sequence>MLYHINGVTITEQRIFPEIYIPAENFPSMSWIQSSWGIRANIEPGNSVKDRIRHAAQSISTDCTRENIYTHLGWRQQYGEWFYIHSTGAIGKENVSVKLESSQLEKYSLPEDEEIDAKTAALASLELLKTADLEVTLPLLALVGLAPLCEPLKTGGIEPAFVLWLSGPSGSKKSSLAACFQSHFGPFASGKDLPASFRDTMNAIEKKAFVTKDSLLVVDDFHPTYSSQESKRMEQIAQQILRGYGDRVGKSRMRADTSLHKTYPPRGICLITGEDTPKAGISTTARFLEIELASDSINLDNLKECQEKNNFFSYAFKGYIEWLLPKL</sequence>
<gene>
    <name evidence="1" type="ORF">JCM21738_5243</name>
</gene>
<proteinExistence type="predicted"/>
<accession>W4RWX6</accession>
<dbReference type="Proteomes" id="UP000018949">
    <property type="component" value="Unassembled WGS sequence"/>
</dbReference>
<evidence type="ECO:0000313" key="1">
    <source>
        <dbReference type="EMBL" id="GAE48159.1"/>
    </source>
</evidence>
<dbReference type="EMBL" id="BAUW01000133">
    <property type="protein sequence ID" value="GAE48159.1"/>
    <property type="molecule type" value="Genomic_DNA"/>
</dbReference>
<name>W4RWX6_9BACI</name>